<dbReference type="Pfam" id="PF00144">
    <property type="entry name" value="Beta-lactamase"/>
    <property type="match status" value="1"/>
</dbReference>
<dbReference type="InterPro" id="IPR001466">
    <property type="entry name" value="Beta-lactam-related"/>
</dbReference>
<dbReference type="PANTHER" id="PTHR43283:SF17">
    <property type="entry name" value="(LOVD), PUTATIVE (AFU_ORTHOLOGUE AFUA_5G00920)-RELATED"/>
    <property type="match status" value="1"/>
</dbReference>
<dbReference type="Gene3D" id="3.40.710.10">
    <property type="entry name" value="DD-peptidase/beta-lactamase superfamily"/>
    <property type="match status" value="1"/>
</dbReference>
<evidence type="ECO:0000256" key="2">
    <source>
        <dbReference type="ARBA" id="ARBA00022801"/>
    </source>
</evidence>
<evidence type="ECO:0000313" key="4">
    <source>
        <dbReference type="EMBL" id="KAF9878197.1"/>
    </source>
</evidence>
<dbReference type="GeneID" id="62160028"/>
<name>A0A9P6I9F3_9PEZI</name>
<keyword evidence="5" id="KW-1185">Reference proteome</keyword>
<dbReference type="GO" id="GO:0016787">
    <property type="term" value="F:hydrolase activity"/>
    <property type="evidence" value="ECO:0007669"/>
    <property type="project" value="UniProtKB-KW"/>
</dbReference>
<gene>
    <name evidence="4" type="ORF">CkaCkLH20_04235</name>
</gene>
<dbReference type="SUPFAM" id="SSF56601">
    <property type="entry name" value="beta-lactamase/transpeptidase-like"/>
    <property type="match status" value="1"/>
</dbReference>
<keyword evidence="2" id="KW-0378">Hydrolase</keyword>
<dbReference type="Proteomes" id="UP000781932">
    <property type="component" value="Unassembled WGS sequence"/>
</dbReference>
<evidence type="ECO:0000259" key="3">
    <source>
        <dbReference type="Pfam" id="PF00144"/>
    </source>
</evidence>
<comment type="similarity">
    <text evidence="1">Belongs to the class-A beta-lactamase family.</text>
</comment>
<comment type="caution">
    <text evidence="4">The sequence shown here is derived from an EMBL/GenBank/DDBJ whole genome shotgun (WGS) entry which is preliminary data.</text>
</comment>
<reference evidence="4" key="1">
    <citation type="submission" date="2020-03" db="EMBL/GenBank/DDBJ databases">
        <authorList>
            <person name="He L."/>
        </authorList>
    </citation>
    <scope>NUCLEOTIDE SEQUENCE</scope>
    <source>
        <strain evidence="4">CkLH20</strain>
    </source>
</reference>
<proteinExistence type="inferred from homology"/>
<dbReference type="PANTHER" id="PTHR43283">
    <property type="entry name" value="BETA-LACTAMASE-RELATED"/>
    <property type="match status" value="1"/>
</dbReference>
<dbReference type="RefSeq" id="XP_038747658.1">
    <property type="nucleotide sequence ID" value="XM_038886954.1"/>
</dbReference>
<dbReference type="InterPro" id="IPR012338">
    <property type="entry name" value="Beta-lactam/transpept-like"/>
</dbReference>
<dbReference type="OrthoDB" id="428260at2759"/>
<evidence type="ECO:0000256" key="1">
    <source>
        <dbReference type="ARBA" id="ARBA00009009"/>
    </source>
</evidence>
<organism evidence="4 5">
    <name type="scientific">Colletotrichum karsti</name>
    <dbReference type="NCBI Taxonomy" id="1095194"/>
    <lineage>
        <taxon>Eukaryota</taxon>
        <taxon>Fungi</taxon>
        <taxon>Dikarya</taxon>
        <taxon>Ascomycota</taxon>
        <taxon>Pezizomycotina</taxon>
        <taxon>Sordariomycetes</taxon>
        <taxon>Hypocreomycetidae</taxon>
        <taxon>Glomerellales</taxon>
        <taxon>Glomerellaceae</taxon>
        <taxon>Colletotrichum</taxon>
        <taxon>Colletotrichum boninense species complex</taxon>
    </lineage>
</organism>
<reference evidence="4" key="2">
    <citation type="submission" date="2020-11" db="EMBL/GenBank/DDBJ databases">
        <title>Whole genome sequencing of Colletotrichum sp.</title>
        <authorList>
            <person name="Li H."/>
        </authorList>
    </citation>
    <scope>NUCLEOTIDE SEQUENCE</scope>
    <source>
        <strain evidence="4">CkLH20</strain>
    </source>
</reference>
<sequence>MASLDAILAKYTAGPGQDTKDKVLGATLVVLNKDGLLYNGSAGRIDHAPDSKPWKDDTFCMVASMTKIVTATAIMQLVEQGVLNLDVDVRDIVPQLRQMPILRGFTEDEQPILEDHDTPVSLRMLLTHTVGLGYDLADDELMRWHKAVGRKVTNLDWSLEGFTTPLKFKPGEGWFYGTAVDWAGQVLEKVTGKTLGEYMTENIFEPLGMKDTGFWPEKLPHVAERTAAWAYRGEDQVTLGPGPRPCAEKHPVESGGAGLFTTAADYAKFLHALLTHKIVKKETVDEMFRPQLDEKIARTLEKEVFRWHGAVEFERDMGLSYGLSGCINMRDAIGKRKKGSMTWSGMANSHWWMDRESGIAAALFVQLMPFGDPVVVKLYDELERAVYKDLLGEV</sequence>
<accession>A0A9P6I9F3</accession>
<protein>
    <submittedName>
        <fullName evidence="4">Beta-lactamase</fullName>
    </submittedName>
</protein>
<dbReference type="InterPro" id="IPR050789">
    <property type="entry name" value="Diverse_Enzym_Activities"/>
</dbReference>
<feature type="domain" description="Beta-lactamase-related" evidence="3">
    <location>
        <begin position="20"/>
        <end position="373"/>
    </location>
</feature>
<evidence type="ECO:0000313" key="5">
    <source>
        <dbReference type="Proteomes" id="UP000781932"/>
    </source>
</evidence>
<dbReference type="AlphaFoldDB" id="A0A9P6I9F3"/>
<dbReference type="EMBL" id="JAATWM020000011">
    <property type="protein sequence ID" value="KAF9878197.1"/>
    <property type="molecule type" value="Genomic_DNA"/>
</dbReference>